<comment type="caution">
    <text evidence="2">The sequence shown here is derived from an EMBL/GenBank/DDBJ whole genome shotgun (WGS) entry which is preliminary data.</text>
</comment>
<feature type="chain" id="PRO_5046110337" evidence="1">
    <location>
        <begin position="22"/>
        <end position="231"/>
    </location>
</feature>
<dbReference type="InterPro" id="IPR010634">
    <property type="entry name" value="DUF1223"/>
</dbReference>
<keyword evidence="3" id="KW-1185">Reference proteome</keyword>
<evidence type="ECO:0000256" key="1">
    <source>
        <dbReference type="SAM" id="SignalP"/>
    </source>
</evidence>
<dbReference type="SUPFAM" id="SSF52833">
    <property type="entry name" value="Thioredoxin-like"/>
    <property type="match status" value="1"/>
</dbReference>
<dbReference type="Pfam" id="PF06764">
    <property type="entry name" value="DUF1223"/>
    <property type="match status" value="1"/>
</dbReference>
<feature type="signal peptide" evidence="1">
    <location>
        <begin position="1"/>
        <end position="21"/>
    </location>
</feature>
<keyword evidence="1" id="KW-0732">Signal</keyword>
<name>A0ABS3J1K9_9HYPH</name>
<dbReference type="EMBL" id="JAFMPY010000006">
    <property type="protein sequence ID" value="MBO0903569.1"/>
    <property type="molecule type" value="Genomic_DNA"/>
</dbReference>
<accession>A0ABS3J1K9</accession>
<protein>
    <submittedName>
        <fullName evidence="2">DUF1223 domain-containing protein</fullName>
    </submittedName>
</protein>
<evidence type="ECO:0000313" key="3">
    <source>
        <dbReference type="Proteomes" id="UP000664288"/>
    </source>
</evidence>
<reference evidence="2 3" key="1">
    <citation type="submission" date="2021-03" db="EMBL/GenBank/DDBJ databases">
        <title>Whole genome sequence of Jiella sp. MQZ13P-4.</title>
        <authorList>
            <person name="Tuo L."/>
        </authorList>
    </citation>
    <scope>NUCLEOTIDE SEQUENCE [LARGE SCALE GENOMIC DNA]</scope>
    <source>
        <strain evidence="2 3">MQZ13P-4</strain>
    </source>
</reference>
<gene>
    <name evidence="2" type="ORF">J1C47_07935</name>
</gene>
<dbReference type="Proteomes" id="UP000664288">
    <property type="component" value="Unassembled WGS sequence"/>
</dbReference>
<evidence type="ECO:0000313" key="2">
    <source>
        <dbReference type="EMBL" id="MBO0903569.1"/>
    </source>
</evidence>
<proteinExistence type="predicted"/>
<dbReference type="InterPro" id="IPR036249">
    <property type="entry name" value="Thioredoxin-like_sf"/>
</dbReference>
<dbReference type="PANTHER" id="PTHR36057">
    <property type="match status" value="1"/>
</dbReference>
<dbReference type="PANTHER" id="PTHR36057:SF1">
    <property type="entry name" value="LIPOPROTEIN LIPID ATTACHMENT SITE-LIKE PROTEIN, PUTATIVE (DUF1223)-RELATED"/>
    <property type="match status" value="1"/>
</dbReference>
<dbReference type="RefSeq" id="WP_207350204.1">
    <property type="nucleotide sequence ID" value="NZ_JAFMPY010000006.1"/>
</dbReference>
<sequence length="231" mass="23757">MPARWFAAACLATMAALPATAGPRHVVELFTSQGCSSCPPADALLRGLSGEADVLALGFHVDYWDRLGWPDTLGSPAFSTRQRDYAVRRGDGQVYTPQAVVDGGGHAVGSNAVAIAGLMGAPLPVEIAVDRKAGTVRIGAGKERAGSGGATLWRVDYTRTASVPIGRGENRGRTVTYVNAVRGLTPLGRWTGTPARFDLGRCGAAKGADACAVVLQADSDGRPGAILGAAD</sequence>
<organism evidence="2 3">
    <name type="scientific">Jiella sonneratiae</name>
    <dbReference type="NCBI Taxonomy" id="2816856"/>
    <lineage>
        <taxon>Bacteria</taxon>
        <taxon>Pseudomonadati</taxon>
        <taxon>Pseudomonadota</taxon>
        <taxon>Alphaproteobacteria</taxon>
        <taxon>Hyphomicrobiales</taxon>
        <taxon>Aurantimonadaceae</taxon>
        <taxon>Jiella</taxon>
    </lineage>
</organism>